<dbReference type="OrthoDB" id="441660at2759"/>
<feature type="region of interest" description="Disordered" evidence="1">
    <location>
        <begin position="1"/>
        <end position="50"/>
    </location>
</feature>
<feature type="transmembrane region" description="Helical" evidence="2">
    <location>
        <begin position="425"/>
        <end position="447"/>
    </location>
</feature>
<feature type="transmembrane region" description="Helical" evidence="2">
    <location>
        <begin position="296"/>
        <end position="315"/>
    </location>
</feature>
<dbReference type="Pfam" id="PF03815">
    <property type="entry name" value="LCCL"/>
    <property type="match status" value="1"/>
</dbReference>
<feature type="transmembrane region" description="Helical" evidence="2">
    <location>
        <begin position="117"/>
        <end position="139"/>
    </location>
</feature>
<sequence>MPNIKRNLSTHELDHLLEPSSLGNSTTESTNLKEDTEPDGSSSSSSSLALEENSSLDINRNDFIRNYEYDDSLLSRISRFFDGPVPPVEPTVTPIFKSIQYFPQTLSKRWPSHIKTLVICIFLSGWAFIFYQLAIHSILETPLVNGNPIPLLTCSATPAVWVGKNQYCGLNGEECGASELKEFFFKCPASCKEDSYTWSDTAVGPINSIYRPYVIGGNNTYRADSFICAAGLHHGISGDRTGFTGRIVFKGPHNNFLNTTAGSGIESLPFDSVFPYSYSFDDDFKNNYTVSGGRDLRFTIIWFNIVMSLIFGYFVQNGTVFFWTFSVLGFWTVVLASNPPLTLYELFAAELVSVGFRRFLPYMFGCYVIYMSSLKNQHTNLKASLTRSVLWVGGFWVSVLENYTFSALPVNRLTISDINKQRGGWITVISIAGFILFAAFGQAYIIWRLGKFKKYISVYILFIAGLAILANLDHQTLRIHHYIIGLILLPGVGFKTTPSLLFSGLLFGLYVSGVARWDFDSIVQTEAQLNRGDAMNIGGLPELVTPLFEYSNITGPAENQLADIIVTWKNSLSAEDAEFRDMWNGYSLIVNDVEQYRGNETSFSLKDLVESDTWNIDPKPKERKVYVRLAFANLHPSAYLHTGDYTKAGTIYLDEERWTKPSPGPS</sequence>
<evidence type="ECO:0000256" key="1">
    <source>
        <dbReference type="SAM" id="MobiDB-lite"/>
    </source>
</evidence>
<proteinExistence type="predicted"/>
<organism evidence="4 5">
    <name type="scientific">Geotrichum candidum</name>
    <name type="common">Oospora lactis</name>
    <name type="synonym">Dipodascus geotrichum</name>
    <dbReference type="NCBI Taxonomy" id="1173061"/>
    <lineage>
        <taxon>Eukaryota</taxon>
        <taxon>Fungi</taxon>
        <taxon>Dikarya</taxon>
        <taxon>Ascomycota</taxon>
        <taxon>Saccharomycotina</taxon>
        <taxon>Dipodascomycetes</taxon>
        <taxon>Dipodascales</taxon>
        <taxon>Dipodascaceae</taxon>
        <taxon>Geotrichum</taxon>
    </lineage>
</organism>
<dbReference type="EMBL" id="CCBN010000015">
    <property type="protein sequence ID" value="CDO56505.1"/>
    <property type="molecule type" value="Genomic_DNA"/>
</dbReference>
<dbReference type="PANTHER" id="PTHR31331:SF1">
    <property type="entry name" value="CYSTEINE RICH SECRETORY PROTEIN LCCL DOMAIN CONTAINING 2"/>
    <property type="match status" value="1"/>
</dbReference>
<dbReference type="InterPro" id="IPR051957">
    <property type="entry name" value="CRISP-LCCL_domain"/>
</dbReference>
<dbReference type="SUPFAM" id="SSF69848">
    <property type="entry name" value="LCCL domain"/>
    <property type="match status" value="1"/>
</dbReference>
<feature type="transmembrane region" description="Helical" evidence="2">
    <location>
        <begin position="454"/>
        <end position="470"/>
    </location>
</feature>
<reference evidence="4" key="1">
    <citation type="submission" date="2014-03" db="EMBL/GenBank/DDBJ databases">
        <authorList>
            <person name="Casaregola S."/>
        </authorList>
    </citation>
    <scope>NUCLEOTIDE SEQUENCE [LARGE SCALE GENOMIC DNA]</scope>
    <source>
        <strain evidence="4">CLIB 918</strain>
    </source>
</reference>
<dbReference type="InterPro" id="IPR036609">
    <property type="entry name" value="LCCL_sf"/>
</dbReference>
<feature type="compositionally biased region" description="Polar residues" evidence="1">
    <location>
        <begin position="21"/>
        <end position="30"/>
    </location>
</feature>
<comment type="caution">
    <text evidence="4">The sequence shown here is derived from an EMBL/GenBank/DDBJ whole genome shotgun (WGS) entry which is preliminary data.</text>
</comment>
<feature type="transmembrane region" description="Helical" evidence="2">
    <location>
        <begin position="388"/>
        <end position="405"/>
    </location>
</feature>
<feature type="domain" description="LCCL" evidence="3">
    <location>
        <begin position="175"/>
        <end position="270"/>
    </location>
</feature>
<keyword evidence="2" id="KW-0812">Transmembrane</keyword>
<evidence type="ECO:0000256" key="2">
    <source>
        <dbReference type="SAM" id="Phobius"/>
    </source>
</evidence>
<dbReference type="PANTHER" id="PTHR31331">
    <property type="entry name" value="LCCL DOMAIN PROTEIN (AFU_ORTHOLOGUE AFUA_5G08630)"/>
    <property type="match status" value="1"/>
</dbReference>
<gene>
    <name evidence="4" type="ORF">BN980_GECA15s02199g</name>
</gene>
<evidence type="ECO:0000313" key="5">
    <source>
        <dbReference type="Proteomes" id="UP000242525"/>
    </source>
</evidence>
<feature type="transmembrane region" description="Helical" evidence="2">
    <location>
        <begin position="320"/>
        <end position="339"/>
    </location>
</feature>
<evidence type="ECO:0000259" key="3">
    <source>
        <dbReference type="Pfam" id="PF03815"/>
    </source>
</evidence>
<keyword evidence="2" id="KW-0472">Membrane</keyword>
<name>A0A0J9XGH6_GEOCN</name>
<feature type="compositionally biased region" description="Low complexity" evidence="1">
    <location>
        <begin position="41"/>
        <end position="50"/>
    </location>
</feature>
<dbReference type="AlphaFoldDB" id="A0A0J9XGH6"/>
<dbReference type="Proteomes" id="UP000242525">
    <property type="component" value="Unassembled WGS sequence"/>
</dbReference>
<accession>A0A0J9XGH6</accession>
<evidence type="ECO:0000313" key="4">
    <source>
        <dbReference type="EMBL" id="CDO56505.1"/>
    </source>
</evidence>
<keyword evidence="5" id="KW-1185">Reference proteome</keyword>
<feature type="transmembrane region" description="Helical" evidence="2">
    <location>
        <begin position="482"/>
        <end position="511"/>
    </location>
</feature>
<keyword evidence="2" id="KW-1133">Transmembrane helix</keyword>
<protein>
    <recommendedName>
        <fullName evidence="3">LCCL domain-containing protein</fullName>
    </recommendedName>
</protein>
<dbReference type="Gene3D" id="2.170.130.20">
    <property type="entry name" value="LCCL-like domain"/>
    <property type="match status" value="1"/>
</dbReference>
<dbReference type="InterPro" id="IPR004043">
    <property type="entry name" value="LCCL"/>
</dbReference>